<dbReference type="RefSeq" id="WP_142092601.1">
    <property type="nucleotide sequence ID" value="NZ_BAAAMD010000001.1"/>
</dbReference>
<keyword evidence="2" id="KW-1185">Reference proteome</keyword>
<evidence type="ECO:0000313" key="2">
    <source>
        <dbReference type="Proteomes" id="UP000316196"/>
    </source>
</evidence>
<name>A0A542ZR18_9ACTN</name>
<comment type="caution">
    <text evidence="1">The sequence shown here is derived from an EMBL/GenBank/DDBJ whole genome shotgun (WGS) entry which is preliminary data.</text>
</comment>
<gene>
    <name evidence="1" type="ORF">FB460_0593</name>
</gene>
<sequence length="311" mass="34468">MGRRVLTVYELTFHQKRKRNAISFAPADLDGEDLLDIFEGWATKLTTDDTHNKDRQTWVNLASVSRYASRVLLLDLRVGAYGEAGELVDVDTGEPVGTITDNQAPTGSNRALLFVPATGEHAYFLSEESSRGQAGGRIRELFRSYFSGYTDKVTMKMQAVTEGEVWAEAAELTEVEVRIEGKSVDVADGPHVVVGKISYVARPERRNRFPGKLLTSLKDEKVLQRIVAVEDLPAERTVWVTMEHDGRTKKFELGTEGAPAIRELLNAATEPSLETSELVSRCTERVDGLCRRHGAAWDVSWSRPVSTTQGG</sequence>
<dbReference type="AlphaFoldDB" id="A0A542ZR18"/>
<organism evidence="1 2">
    <name type="scientific">Propioniferax innocua</name>
    <dbReference type="NCBI Taxonomy" id="1753"/>
    <lineage>
        <taxon>Bacteria</taxon>
        <taxon>Bacillati</taxon>
        <taxon>Actinomycetota</taxon>
        <taxon>Actinomycetes</taxon>
        <taxon>Propionibacteriales</taxon>
        <taxon>Propionibacteriaceae</taxon>
        <taxon>Propioniferax</taxon>
    </lineage>
</organism>
<reference evidence="1 2" key="1">
    <citation type="submission" date="2019-06" db="EMBL/GenBank/DDBJ databases">
        <title>Sequencing the genomes of 1000 actinobacteria strains.</title>
        <authorList>
            <person name="Klenk H.-P."/>
        </authorList>
    </citation>
    <scope>NUCLEOTIDE SEQUENCE [LARGE SCALE GENOMIC DNA]</scope>
    <source>
        <strain evidence="1 2">DSM 8251</strain>
    </source>
</reference>
<dbReference type="EMBL" id="VFOR01000001">
    <property type="protein sequence ID" value="TQL62803.1"/>
    <property type="molecule type" value="Genomic_DNA"/>
</dbReference>
<proteinExistence type="predicted"/>
<dbReference type="OrthoDB" id="3721800at2"/>
<evidence type="ECO:0000313" key="1">
    <source>
        <dbReference type="EMBL" id="TQL62803.1"/>
    </source>
</evidence>
<dbReference type="Proteomes" id="UP000316196">
    <property type="component" value="Unassembled WGS sequence"/>
</dbReference>
<accession>A0A542ZR18</accession>
<protein>
    <submittedName>
        <fullName evidence="1">Uncharacterized protein</fullName>
    </submittedName>
</protein>